<dbReference type="EMBL" id="LLXL01003769">
    <property type="protein sequence ID" value="PKK58187.1"/>
    <property type="molecule type" value="Genomic_DNA"/>
</dbReference>
<proteinExistence type="predicted"/>
<reference evidence="1 2" key="1">
    <citation type="submission" date="2016-04" db="EMBL/GenBank/DDBJ databases">
        <title>Genome analyses suggest a sexual origin of heterokaryosis in a supposedly ancient asexual fungus.</title>
        <authorList>
            <person name="Ropars J."/>
            <person name="Sedzielewska K."/>
            <person name="Noel J."/>
            <person name="Charron P."/>
            <person name="Farinelli L."/>
            <person name="Marton T."/>
            <person name="Kruger M."/>
            <person name="Pelin A."/>
            <person name="Brachmann A."/>
            <person name="Corradi N."/>
        </authorList>
    </citation>
    <scope>NUCLEOTIDE SEQUENCE [LARGE SCALE GENOMIC DNA]</scope>
    <source>
        <strain evidence="1 2">C2</strain>
    </source>
</reference>
<comment type="caution">
    <text evidence="1">The sequence shown here is derived from an EMBL/GenBank/DDBJ whole genome shotgun (WGS) entry which is preliminary data.</text>
</comment>
<reference evidence="1 2" key="2">
    <citation type="submission" date="2017-10" db="EMBL/GenBank/DDBJ databases">
        <title>Extensive intraspecific genome diversity in a model arbuscular mycorrhizal fungus.</title>
        <authorList>
            <person name="Chen E.C.H."/>
            <person name="Morin E."/>
            <person name="Baudet D."/>
            <person name="Noel J."/>
            <person name="Ndikumana S."/>
            <person name="Charron P."/>
            <person name="St-Onge C."/>
            <person name="Giorgi J."/>
            <person name="Grigoriev I.V."/>
            <person name="Roux C."/>
            <person name="Martin F.M."/>
            <person name="Corradi N."/>
        </authorList>
    </citation>
    <scope>NUCLEOTIDE SEQUENCE [LARGE SCALE GENOMIC DNA]</scope>
    <source>
        <strain evidence="1 2">C2</strain>
    </source>
</reference>
<accession>A0A2N1M972</accession>
<sequence>MKNLKKTNKKGQAIRKDKQQMEENVFYSKTCVAGSIKFAAEQPSIEDQQLLDSEKFSCFLATILAARDREVVA</sequence>
<gene>
    <name evidence="1" type="ORF">RhiirC2_796720</name>
</gene>
<feature type="non-terminal residue" evidence="1">
    <location>
        <position position="73"/>
    </location>
</feature>
<dbReference type="AlphaFoldDB" id="A0A2N1M972"/>
<protein>
    <submittedName>
        <fullName evidence="1">Uncharacterized protein</fullName>
    </submittedName>
</protein>
<organism evidence="1 2">
    <name type="scientific">Rhizophagus irregularis</name>
    <dbReference type="NCBI Taxonomy" id="588596"/>
    <lineage>
        <taxon>Eukaryota</taxon>
        <taxon>Fungi</taxon>
        <taxon>Fungi incertae sedis</taxon>
        <taxon>Mucoromycota</taxon>
        <taxon>Glomeromycotina</taxon>
        <taxon>Glomeromycetes</taxon>
        <taxon>Glomerales</taxon>
        <taxon>Glomeraceae</taxon>
        <taxon>Rhizophagus</taxon>
    </lineage>
</organism>
<evidence type="ECO:0000313" key="2">
    <source>
        <dbReference type="Proteomes" id="UP000233469"/>
    </source>
</evidence>
<dbReference type="VEuPathDB" id="FungiDB:RhiirFUN_021195"/>
<name>A0A2N1M972_9GLOM</name>
<evidence type="ECO:0000313" key="1">
    <source>
        <dbReference type="EMBL" id="PKK58187.1"/>
    </source>
</evidence>
<dbReference type="Proteomes" id="UP000233469">
    <property type="component" value="Unassembled WGS sequence"/>
</dbReference>